<dbReference type="SUPFAM" id="SSF52467">
    <property type="entry name" value="DHS-like NAD/FAD-binding domain"/>
    <property type="match status" value="1"/>
</dbReference>
<feature type="binding site" evidence="3">
    <location>
        <begin position="171"/>
        <end position="173"/>
    </location>
    <ligand>
        <name>NAD(+)</name>
        <dbReference type="ChEBI" id="CHEBI:57540"/>
    </ligand>
</feature>
<gene>
    <name evidence="3" type="primary">cobB</name>
    <name evidence="6" type="ORF">GA0111570_106230</name>
</gene>
<evidence type="ECO:0000313" key="6">
    <source>
        <dbReference type="EMBL" id="SDB89378.1"/>
    </source>
</evidence>
<dbReference type="RefSeq" id="WP_092610890.1">
    <property type="nucleotide sequence ID" value="NZ_FMYF01000006.1"/>
</dbReference>
<proteinExistence type="inferred from homology"/>
<keyword evidence="1" id="KW-0808">Transferase</keyword>
<dbReference type="EC" id="2.3.1.286" evidence="3"/>
<evidence type="ECO:0000259" key="5">
    <source>
        <dbReference type="PROSITE" id="PS50305"/>
    </source>
</evidence>
<comment type="function">
    <text evidence="3">NAD-dependent lysine deacetylase and desuccinylase that specifically removes acetyl and succinyl groups on target proteins. Modulates the activities of several proteins which are inactive in their acylated form.</text>
</comment>
<dbReference type="Gene3D" id="3.30.1600.10">
    <property type="entry name" value="SIR2/SIRT2 'Small Domain"/>
    <property type="match status" value="1"/>
</dbReference>
<name>A0A1G6H5I8_9ACTN</name>
<dbReference type="Proteomes" id="UP000199086">
    <property type="component" value="Unassembled WGS sequence"/>
</dbReference>
<dbReference type="InterPro" id="IPR003000">
    <property type="entry name" value="Sirtuin"/>
</dbReference>
<feature type="binding site" evidence="3 4">
    <location>
        <position position="113"/>
    </location>
    <ligand>
        <name>Zn(2+)</name>
        <dbReference type="ChEBI" id="CHEBI:29105"/>
    </ligand>
</feature>
<keyword evidence="2 3" id="KW-0520">NAD</keyword>
<comment type="domain">
    <text evidence="3">2 residues (Tyr-52 and Arg-55) present in a large hydrophobic pocket are probably involved in substrate specificity. They are important for desuccinylation activity, but dispensable for deacetylation activity.</text>
</comment>
<comment type="cofactor">
    <cofactor evidence="3">
        <name>Zn(2+)</name>
        <dbReference type="ChEBI" id="CHEBI:29105"/>
    </cofactor>
    <text evidence="3">Binds 1 zinc ion per subunit.</text>
</comment>
<dbReference type="PANTHER" id="PTHR11085:SF4">
    <property type="entry name" value="NAD-DEPENDENT PROTEIN DEACYLASE"/>
    <property type="match status" value="1"/>
</dbReference>
<dbReference type="InterPro" id="IPR029035">
    <property type="entry name" value="DHS-like_NAD/FAD-binding_dom"/>
</dbReference>
<comment type="subcellular location">
    <subcellularLocation>
        <location evidence="3">Cytoplasm</location>
    </subcellularLocation>
</comment>
<dbReference type="InterPro" id="IPR027546">
    <property type="entry name" value="Sirtuin_class_III"/>
</dbReference>
<organism evidence="6 7">
    <name type="scientific">Raineyella antarctica</name>
    <dbReference type="NCBI Taxonomy" id="1577474"/>
    <lineage>
        <taxon>Bacteria</taxon>
        <taxon>Bacillati</taxon>
        <taxon>Actinomycetota</taxon>
        <taxon>Actinomycetes</taxon>
        <taxon>Propionibacteriales</taxon>
        <taxon>Propionibacteriaceae</taxon>
        <taxon>Raineyella</taxon>
    </lineage>
</organism>
<feature type="binding site" evidence="3 4">
    <location>
        <position position="116"/>
    </location>
    <ligand>
        <name>Zn(2+)</name>
        <dbReference type="ChEBI" id="CHEBI:29105"/>
    </ligand>
</feature>
<keyword evidence="7" id="KW-1185">Reference proteome</keyword>
<dbReference type="InterPro" id="IPR050134">
    <property type="entry name" value="NAD-dep_sirtuin_deacylases"/>
</dbReference>
<evidence type="ECO:0000256" key="1">
    <source>
        <dbReference type="ARBA" id="ARBA00022679"/>
    </source>
</evidence>
<accession>A0A1G6H5I8</accession>
<evidence type="ECO:0000256" key="3">
    <source>
        <dbReference type="HAMAP-Rule" id="MF_01121"/>
    </source>
</evidence>
<feature type="binding site" evidence="3">
    <location>
        <position position="55"/>
    </location>
    <ligand>
        <name>substrate</name>
    </ligand>
</feature>
<feature type="binding site" evidence="3 4">
    <location>
        <position position="132"/>
    </location>
    <ligand>
        <name>Zn(2+)</name>
        <dbReference type="ChEBI" id="CHEBI:29105"/>
    </ligand>
</feature>
<comment type="caution">
    <text evidence="3">Lacks conserved residue(s) required for the propagation of feature annotation.</text>
</comment>
<dbReference type="GO" id="GO:0017136">
    <property type="term" value="F:histone deacetylase activity, NAD-dependent"/>
    <property type="evidence" value="ECO:0007669"/>
    <property type="project" value="TreeGrafter"/>
</dbReference>
<feature type="binding site" evidence="3">
    <location>
        <position position="52"/>
    </location>
    <ligand>
        <name>substrate</name>
    </ligand>
</feature>
<dbReference type="InterPro" id="IPR026591">
    <property type="entry name" value="Sirtuin_cat_small_dom_sf"/>
</dbReference>
<evidence type="ECO:0000313" key="7">
    <source>
        <dbReference type="Proteomes" id="UP000199086"/>
    </source>
</evidence>
<feature type="binding site" evidence="3">
    <location>
        <begin position="197"/>
        <end position="199"/>
    </location>
    <ligand>
        <name>NAD(+)</name>
        <dbReference type="ChEBI" id="CHEBI:57540"/>
    </ligand>
</feature>
<evidence type="ECO:0000256" key="4">
    <source>
        <dbReference type="PROSITE-ProRule" id="PRU00236"/>
    </source>
</evidence>
<dbReference type="STRING" id="1577474.GA0111570_106230"/>
<dbReference type="Pfam" id="PF02146">
    <property type="entry name" value="SIR2"/>
    <property type="match status" value="1"/>
</dbReference>
<comment type="catalytic activity">
    <reaction evidence="3">
        <text>N(6)-succinyl-L-lysyl-[protein] + NAD(+) + H2O = 2''-O-succinyl-ADP-D-ribose + nicotinamide + L-lysyl-[protein]</text>
        <dbReference type="Rhea" id="RHEA:47668"/>
        <dbReference type="Rhea" id="RHEA-COMP:9752"/>
        <dbReference type="Rhea" id="RHEA-COMP:11877"/>
        <dbReference type="ChEBI" id="CHEBI:15377"/>
        <dbReference type="ChEBI" id="CHEBI:17154"/>
        <dbReference type="ChEBI" id="CHEBI:29969"/>
        <dbReference type="ChEBI" id="CHEBI:57540"/>
        <dbReference type="ChEBI" id="CHEBI:87830"/>
        <dbReference type="ChEBI" id="CHEBI:87832"/>
    </reaction>
</comment>
<dbReference type="Gene3D" id="3.40.50.1220">
    <property type="entry name" value="TPP-binding domain"/>
    <property type="match status" value="1"/>
</dbReference>
<dbReference type="InterPro" id="IPR026590">
    <property type="entry name" value="Ssirtuin_cat_dom"/>
</dbReference>
<keyword evidence="3 4" id="KW-0479">Metal-binding</keyword>
<dbReference type="AlphaFoldDB" id="A0A1G6H5I8"/>
<comment type="catalytic activity">
    <reaction evidence="3">
        <text>N(6)-acetyl-L-lysyl-[protein] + NAD(+) + H2O = 2''-O-acetyl-ADP-D-ribose + nicotinamide + L-lysyl-[protein]</text>
        <dbReference type="Rhea" id="RHEA:43636"/>
        <dbReference type="Rhea" id="RHEA-COMP:9752"/>
        <dbReference type="Rhea" id="RHEA-COMP:10731"/>
        <dbReference type="ChEBI" id="CHEBI:15377"/>
        <dbReference type="ChEBI" id="CHEBI:17154"/>
        <dbReference type="ChEBI" id="CHEBI:29969"/>
        <dbReference type="ChEBI" id="CHEBI:57540"/>
        <dbReference type="ChEBI" id="CHEBI:61930"/>
        <dbReference type="ChEBI" id="CHEBI:83767"/>
        <dbReference type="EC" id="2.3.1.286"/>
    </reaction>
</comment>
<feature type="active site" description="Proton acceptor" evidence="3 4">
    <location>
        <position position="105"/>
    </location>
</feature>
<feature type="binding site" evidence="3">
    <location>
        <position position="215"/>
    </location>
    <ligand>
        <name>NAD(+)</name>
        <dbReference type="ChEBI" id="CHEBI:57540"/>
    </ligand>
</feature>
<sequence>MRIVVLTGAGISEESGVATFRGAGGLWEGHRVEDVATPEAFDLDPETVQRFYDTRRRAVATVSPNAAHHALARLERAPGIDLLVVTQNIDDLHERAGTRQLVHMHGELRRARCLACGGQPEWTGDLVDRPPCPVCGQRMLRPDVVWFGEMPYELDRIEEAVEACDMFASVGTSGVVYPAAGYAAMAKAFGARTMELNLVPTDAPLPFDEVREGPATVVVPSWVDEITGSSH</sequence>
<feature type="binding site" evidence="3">
    <location>
        <begin position="87"/>
        <end position="90"/>
    </location>
    <ligand>
        <name>NAD(+)</name>
        <dbReference type="ChEBI" id="CHEBI:57540"/>
    </ligand>
</feature>
<dbReference type="GO" id="GO:0005737">
    <property type="term" value="C:cytoplasm"/>
    <property type="evidence" value="ECO:0007669"/>
    <property type="project" value="UniProtKB-SubCell"/>
</dbReference>
<dbReference type="OrthoDB" id="9800582at2"/>
<dbReference type="GO" id="GO:0070403">
    <property type="term" value="F:NAD+ binding"/>
    <property type="evidence" value="ECO:0007669"/>
    <property type="project" value="UniProtKB-UniRule"/>
</dbReference>
<dbReference type="PROSITE" id="PS50305">
    <property type="entry name" value="SIRTUIN"/>
    <property type="match status" value="1"/>
</dbReference>
<dbReference type="GO" id="GO:0036055">
    <property type="term" value="F:protein-succinyllysine desuccinylase activity"/>
    <property type="evidence" value="ECO:0007669"/>
    <property type="project" value="UniProtKB-UniRule"/>
</dbReference>
<reference evidence="6 7" key="1">
    <citation type="submission" date="2016-06" db="EMBL/GenBank/DDBJ databases">
        <authorList>
            <person name="Olsen C.W."/>
            <person name="Carey S."/>
            <person name="Hinshaw L."/>
            <person name="Karasin A.I."/>
        </authorList>
    </citation>
    <scope>NUCLEOTIDE SEQUENCE [LARGE SCALE GENOMIC DNA]</scope>
    <source>
        <strain evidence="6 7">LZ-22</strain>
    </source>
</reference>
<evidence type="ECO:0000256" key="2">
    <source>
        <dbReference type="ARBA" id="ARBA00023027"/>
    </source>
</evidence>
<feature type="domain" description="Deacetylase sirtuin-type" evidence="5">
    <location>
        <begin position="1"/>
        <end position="229"/>
    </location>
</feature>
<feature type="binding site" evidence="3 4">
    <location>
        <position position="135"/>
    </location>
    <ligand>
        <name>Zn(2+)</name>
        <dbReference type="ChEBI" id="CHEBI:29105"/>
    </ligand>
</feature>
<dbReference type="GO" id="GO:0036054">
    <property type="term" value="F:protein-malonyllysine demalonylase activity"/>
    <property type="evidence" value="ECO:0007669"/>
    <property type="project" value="InterPro"/>
</dbReference>
<dbReference type="HAMAP" id="MF_01121">
    <property type="entry name" value="Sirtuin_ClassIII"/>
    <property type="match status" value="1"/>
</dbReference>
<dbReference type="GO" id="GO:0008270">
    <property type="term" value="F:zinc ion binding"/>
    <property type="evidence" value="ECO:0007669"/>
    <property type="project" value="UniProtKB-UniRule"/>
</dbReference>
<comment type="similarity">
    <text evidence="3">Belongs to the sirtuin family. Class III subfamily.</text>
</comment>
<dbReference type="PANTHER" id="PTHR11085">
    <property type="entry name" value="NAD-DEPENDENT PROTEIN DEACYLASE SIRTUIN-5, MITOCHONDRIAL-RELATED"/>
    <property type="match status" value="1"/>
</dbReference>
<keyword evidence="3 4" id="KW-0862">Zinc</keyword>
<protein>
    <recommendedName>
        <fullName evidence="3">NAD-dependent protein deacylase</fullName>
        <ecNumber evidence="3">2.3.1.286</ecNumber>
    </recommendedName>
    <alternativeName>
        <fullName evidence="3">Regulatory protein SIR2 homolog</fullName>
    </alternativeName>
</protein>
<dbReference type="EMBL" id="FMYF01000006">
    <property type="protein sequence ID" value="SDB89378.1"/>
    <property type="molecule type" value="Genomic_DNA"/>
</dbReference>
<keyword evidence="3" id="KW-0963">Cytoplasm</keyword>